<dbReference type="PATRIC" id="fig|68223.7.peg.6808"/>
<dbReference type="PROSITE" id="PS50075">
    <property type="entry name" value="CARRIER"/>
    <property type="match status" value="1"/>
</dbReference>
<reference evidence="2 3" key="1">
    <citation type="submission" date="2015-02" db="EMBL/GenBank/DDBJ databases">
        <authorList>
            <person name="Ju K.-S."/>
            <person name="Doroghazi J.R."/>
            <person name="Metcalf W."/>
        </authorList>
    </citation>
    <scope>NUCLEOTIDE SEQUENCE [LARGE SCALE GENOMIC DNA]</scope>
    <source>
        <strain evidence="2 3">NRRL ISP-5550</strain>
    </source>
</reference>
<dbReference type="SUPFAM" id="SSF47336">
    <property type="entry name" value="ACP-like"/>
    <property type="match status" value="1"/>
</dbReference>
<dbReference type="Gene3D" id="1.10.1200.10">
    <property type="entry name" value="ACP-like"/>
    <property type="match status" value="1"/>
</dbReference>
<dbReference type="InterPro" id="IPR036736">
    <property type="entry name" value="ACP-like_sf"/>
</dbReference>
<dbReference type="AlphaFoldDB" id="A0A0F4JYV3"/>
<dbReference type="OrthoDB" id="9810922at2"/>
<dbReference type="RefSeq" id="WP_045945682.1">
    <property type="nucleotide sequence ID" value="NZ_JZWV01000038.1"/>
</dbReference>
<proteinExistence type="predicted"/>
<evidence type="ECO:0000313" key="2">
    <source>
        <dbReference type="EMBL" id="KJY39004.1"/>
    </source>
</evidence>
<dbReference type="Pfam" id="PF00550">
    <property type="entry name" value="PP-binding"/>
    <property type="match status" value="1"/>
</dbReference>
<dbReference type="InterPro" id="IPR009081">
    <property type="entry name" value="PP-bd_ACP"/>
</dbReference>
<name>A0A0F4JYV3_9ACTN</name>
<organism evidence="2 3">
    <name type="scientific">Streptomyces katrae</name>
    <dbReference type="NCBI Taxonomy" id="68223"/>
    <lineage>
        <taxon>Bacteria</taxon>
        <taxon>Bacillati</taxon>
        <taxon>Actinomycetota</taxon>
        <taxon>Actinomycetes</taxon>
        <taxon>Kitasatosporales</taxon>
        <taxon>Streptomycetaceae</taxon>
        <taxon>Streptomyces</taxon>
    </lineage>
</organism>
<dbReference type="EMBL" id="JZWV01000038">
    <property type="protein sequence ID" value="KJY39004.1"/>
    <property type="molecule type" value="Genomic_DNA"/>
</dbReference>
<protein>
    <submittedName>
        <fullName evidence="2">Phosphopantetheine-binding protein</fullName>
    </submittedName>
</protein>
<sequence length="88" mass="9600">MTRDEALETIKAVIEEVVPGADLSSVSPRENFRAPLEMDSLDFLNFVELLSGRTGLALPEQDYPSLTTLESCADYVAAHTQGTQQDPS</sequence>
<evidence type="ECO:0000313" key="3">
    <source>
        <dbReference type="Proteomes" id="UP000033551"/>
    </source>
</evidence>
<comment type="caution">
    <text evidence="2">The sequence shown here is derived from an EMBL/GenBank/DDBJ whole genome shotgun (WGS) entry which is preliminary data.</text>
</comment>
<gene>
    <name evidence="2" type="ORF">VR44_02520</name>
</gene>
<dbReference type="Proteomes" id="UP000033551">
    <property type="component" value="Unassembled WGS sequence"/>
</dbReference>
<accession>A0A0F4JYV3</accession>
<feature type="domain" description="Carrier" evidence="1">
    <location>
        <begin position="4"/>
        <end position="80"/>
    </location>
</feature>
<keyword evidence="3" id="KW-1185">Reference proteome</keyword>
<evidence type="ECO:0000259" key="1">
    <source>
        <dbReference type="PROSITE" id="PS50075"/>
    </source>
</evidence>